<sequence length="85" mass="9786">MEEKECRNGKKTRKSFEKPEWGKGIARIYGSVAEDILTGFNVHHKGWTSCFWSSPKRPAFKGSAPINRNSLEYGLCLMQDYLLLF</sequence>
<accession>A0A2G9GHC5</accession>
<dbReference type="GO" id="GO:0012505">
    <property type="term" value="C:endomembrane system"/>
    <property type="evidence" value="ECO:0007669"/>
    <property type="project" value="UniProtKB-SubCell"/>
</dbReference>
<dbReference type="AlphaFoldDB" id="A0A2G9GHC5"/>
<dbReference type="STRING" id="429701.A0A2G9GHC5"/>
<evidence type="ECO:0000256" key="3">
    <source>
        <dbReference type="ARBA" id="ARBA00022679"/>
    </source>
</evidence>
<keyword evidence="3 8" id="KW-0808">Transferase</keyword>
<keyword evidence="5" id="KW-1133">Transmembrane helix</keyword>
<keyword evidence="6" id="KW-0472">Membrane</keyword>
<reference evidence="9" key="1">
    <citation type="journal article" date="2018" name="Gigascience">
        <title>Genome assembly of the Pink Ipe (Handroanthus impetiginosus, Bignoniaceae), a highly valued, ecologically keystone Neotropical timber forest tree.</title>
        <authorList>
            <person name="Silva-Junior O.B."/>
            <person name="Grattapaglia D."/>
            <person name="Novaes E."/>
            <person name="Collevatti R.G."/>
        </authorList>
    </citation>
    <scope>NUCLEOTIDE SEQUENCE [LARGE SCALE GENOMIC DNA]</scope>
    <source>
        <strain evidence="9">cv. UFG-1</strain>
    </source>
</reference>
<name>A0A2G9GHC5_9LAMI</name>
<comment type="subcellular location">
    <subcellularLocation>
        <location evidence="1">Endomembrane system</location>
    </subcellularLocation>
</comment>
<evidence type="ECO:0000313" key="8">
    <source>
        <dbReference type="EMBL" id="PIN04420.1"/>
    </source>
</evidence>
<comment type="caution">
    <text evidence="8">The sequence shown here is derived from an EMBL/GenBank/DDBJ whole genome shotgun (WGS) entry which is preliminary data.</text>
</comment>
<dbReference type="GO" id="GO:0030244">
    <property type="term" value="P:cellulose biosynthetic process"/>
    <property type="evidence" value="ECO:0007669"/>
    <property type="project" value="InterPro"/>
</dbReference>
<protein>
    <submittedName>
        <fullName evidence="8">Cellulose synthase (UDP-forming)</fullName>
        <ecNumber evidence="8">2.4.1.12</ecNumber>
    </submittedName>
</protein>
<dbReference type="EMBL" id="NKXS01005160">
    <property type="protein sequence ID" value="PIN04420.1"/>
    <property type="molecule type" value="Genomic_DNA"/>
</dbReference>
<evidence type="ECO:0000256" key="7">
    <source>
        <dbReference type="ARBA" id="ARBA00023316"/>
    </source>
</evidence>
<dbReference type="GO" id="GO:0016020">
    <property type="term" value="C:membrane"/>
    <property type="evidence" value="ECO:0007669"/>
    <property type="project" value="InterPro"/>
</dbReference>
<keyword evidence="9" id="KW-1185">Reference proteome</keyword>
<evidence type="ECO:0000256" key="4">
    <source>
        <dbReference type="ARBA" id="ARBA00022692"/>
    </source>
</evidence>
<evidence type="ECO:0000256" key="5">
    <source>
        <dbReference type="ARBA" id="ARBA00022989"/>
    </source>
</evidence>
<keyword evidence="4" id="KW-0812">Transmembrane</keyword>
<keyword evidence="2 8" id="KW-0328">Glycosyltransferase</keyword>
<dbReference type="Proteomes" id="UP000231279">
    <property type="component" value="Unassembled WGS sequence"/>
</dbReference>
<dbReference type="Pfam" id="PF03552">
    <property type="entry name" value="Cellulose_synt"/>
    <property type="match status" value="1"/>
</dbReference>
<dbReference type="EC" id="2.4.1.12" evidence="8"/>
<organism evidence="8 9">
    <name type="scientific">Handroanthus impetiginosus</name>
    <dbReference type="NCBI Taxonomy" id="429701"/>
    <lineage>
        <taxon>Eukaryota</taxon>
        <taxon>Viridiplantae</taxon>
        <taxon>Streptophyta</taxon>
        <taxon>Embryophyta</taxon>
        <taxon>Tracheophyta</taxon>
        <taxon>Spermatophyta</taxon>
        <taxon>Magnoliopsida</taxon>
        <taxon>eudicotyledons</taxon>
        <taxon>Gunneridae</taxon>
        <taxon>Pentapetalae</taxon>
        <taxon>asterids</taxon>
        <taxon>lamiids</taxon>
        <taxon>Lamiales</taxon>
        <taxon>Bignoniaceae</taxon>
        <taxon>Crescentiina</taxon>
        <taxon>Tabebuia alliance</taxon>
        <taxon>Handroanthus</taxon>
    </lineage>
</organism>
<evidence type="ECO:0000313" key="9">
    <source>
        <dbReference type="Proteomes" id="UP000231279"/>
    </source>
</evidence>
<dbReference type="PANTHER" id="PTHR13301">
    <property type="entry name" value="X-BOX TRANSCRIPTION FACTOR-RELATED"/>
    <property type="match status" value="1"/>
</dbReference>
<keyword evidence="7" id="KW-0961">Cell wall biogenesis/degradation</keyword>
<dbReference type="GO" id="GO:0071555">
    <property type="term" value="P:cell wall organization"/>
    <property type="evidence" value="ECO:0007669"/>
    <property type="project" value="UniProtKB-KW"/>
</dbReference>
<gene>
    <name evidence="8" type="ORF">CDL12_23041</name>
</gene>
<dbReference type="GO" id="GO:0016760">
    <property type="term" value="F:cellulose synthase (UDP-forming) activity"/>
    <property type="evidence" value="ECO:0007669"/>
    <property type="project" value="UniProtKB-EC"/>
</dbReference>
<dbReference type="InterPro" id="IPR005150">
    <property type="entry name" value="Cellulose_synth"/>
</dbReference>
<evidence type="ECO:0000256" key="2">
    <source>
        <dbReference type="ARBA" id="ARBA00022676"/>
    </source>
</evidence>
<proteinExistence type="predicted"/>
<evidence type="ECO:0000256" key="6">
    <source>
        <dbReference type="ARBA" id="ARBA00023136"/>
    </source>
</evidence>
<dbReference type="OrthoDB" id="782824at2759"/>
<evidence type="ECO:0000256" key="1">
    <source>
        <dbReference type="ARBA" id="ARBA00004308"/>
    </source>
</evidence>